<keyword evidence="3" id="KW-0732">Signal</keyword>
<evidence type="ECO:0000256" key="3">
    <source>
        <dbReference type="SAM" id="SignalP"/>
    </source>
</evidence>
<evidence type="ECO:0000256" key="2">
    <source>
        <dbReference type="SAM" id="Phobius"/>
    </source>
</evidence>
<gene>
    <name evidence="5" type="ORF">K489DRAFT_406693</name>
</gene>
<organism evidence="5">
    <name type="scientific">Dissoconium aciculare CBS 342.82</name>
    <dbReference type="NCBI Taxonomy" id="1314786"/>
    <lineage>
        <taxon>Eukaryota</taxon>
        <taxon>Fungi</taxon>
        <taxon>Dikarya</taxon>
        <taxon>Ascomycota</taxon>
        <taxon>Pezizomycotina</taxon>
        <taxon>Dothideomycetes</taxon>
        <taxon>Dothideomycetidae</taxon>
        <taxon>Mycosphaerellales</taxon>
        <taxon>Dissoconiaceae</taxon>
        <taxon>Dissoconium</taxon>
    </lineage>
</organism>
<feature type="region of interest" description="Disordered" evidence="1">
    <location>
        <begin position="359"/>
        <end position="399"/>
    </location>
</feature>
<reference evidence="5" key="1">
    <citation type="submission" date="2020-01" db="EMBL/GenBank/DDBJ databases">
        <authorList>
            <consortium name="DOE Joint Genome Institute"/>
            <person name="Haridas S."/>
            <person name="Albert R."/>
            <person name="Binder M."/>
            <person name="Bloem J."/>
            <person name="Labutti K."/>
            <person name="Salamov A."/>
            <person name="Andreopoulos B."/>
            <person name="Baker S.E."/>
            <person name="Barry K."/>
            <person name="Bills G."/>
            <person name="Bluhm B.H."/>
            <person name="Cannon C."/>
            <person name="Castanera R."/>
            <person name="Culley D.E."/>
            <person name="Daum C."/>
            <person name="Ezra D."/>
            <person name="Gonzalez J.B."/>
            <person name="Henrissat B."/>
            <person name="Kuo A."/>
            <person name="Liang C."/>
            <person name="Lipzen A."/>
            <person name="Lutzoni F."/>
            <person name="Magnuson J."/>
            <person name="Mondo S."/>
            <person name="Nolan M."/>
            <person name="Ohm R."/>
            <person name="Pangilinan J."/>
            <person name="Park H.-J."/>
            <person name="Ramirez L."/>
            <person name="Alfaro M."/>
            <person name="Sun H."/>
            <person name="Tritt A."/>
            <person name="Yoshinaga Y."/>
            <person name="Zwiers L.-H."/>
            <person name="Turgeon B.G."/>
            <person name="Goodwin S.B."/>
            <person name="Spatafora J.W."/>
            <person name="Crous P.W."/>
            <person name="Grigoriev I.V."/>
        </authorList>
    </citation>
    <scope>NUCLEOTIDE SEQUENCE</scope>
    <source>
        <strain evidence="5">CBS 342.82</strain>
    </source>
</reference>
<proteinExistence type="predicted"/>
<reference evidence="5" key="2">
    <citation type="submission" date="2020-04" db="EMBL/GenBank/DDBJ databases">
        <authorList>
            <consortium name="NCBI Genome Project"/>
        </authorList>
    </citation>
    <scope>NUCLEOTIDE SEQUENCE</scope>
    <source>
        <strain evidence="5">CBS 342.82</strain>
    </source>
</reference>
<name>A0A6J3MG63_9PEZI</name>
<feature type="signal peptide" evidence="3">
    <location>
        <begin position="1"/>
        <end position="17"/>
    </location>
</feature>
<evidence type="ECO:0000313" key="5">
    <source>
        <dbReference type="RefSeq" id="XP_033462918.1"/>
    </source>
</evidence>
<accession>A0A6J3MG63</accession>
<keyword evidence="2" id="KW-0812">Transmembrane</keyword>
<keyword evidence="2" id="KW-1133">Transmembrane helix</keyword>
<dbReference type="Proteomes" id="UP000504637">
    <property type="component" value="Unplaced"/>
</dbReference>
<feature type="compositionally biased region" description="Basic and acidic residues" evidence="1">
    <location>
        <begin position="379"/>
        <end position="390"/>
    </location>
</feature>
<dbReference type="RefSeq" id="XP_033462918.1">
    <property type="nucleotide sequence ID" value="XM_033607284.1"/>
</dbReference>
<keyword evidence="2" id="KW-0472">Membrane</keyword>
<sequence length="425" mass="44074">MLFKTLALAALLQGIAAQIGVGVPGSSNSLYGGSRLCNHSFADANTTGIVTFNPAIAQGQQTSGSFSSPVSWAATNFQPFNAVENSSHSEFSLWISTNGVNYTDNFGLGFDACYFRLSNLLVNTVLRGQDDDGTCSSTLNKACINDLQNAASTYAIQLVGAGSASNLTANSLPGVCSSIAEKTTRNFPSSCAVFFDGPGRLSGGLPDYGGPLTGPHSLIKTSQCTSNSSFRLLWSQFEAANPGTYAIGNWVIDPLLTTFMPIADSTRPVTLSLAKSIMSCVRAKNVNSGSVIPPVAPTATPIGTAGNDTTAAPNPASATAQTGMLSGGAIAGVVIGAAAGVALLLGLFFLVRRSRVAEKDRVGQHSSTSENENSSLVDGGRHGHAAEVDGHGPMVEAPHTNGYYEMQVPLTELQEKNFEPKELPA</sequence>
<keyword evidence="4" id="KW-1185">Reference proteome</keyword>
<evidence type="ECO:0000313" key="4">
    <source>
        <dbReference type="Proteomes" id="UP000504637"/>
    </source>
</evidence>
<evidence type="ECO:0000256" key="1">
    <source>
        <dbReference type="SAM" id="MobiDB-lite"/>
    </source>
</evidence>
<feature type="transmembrane region" description="Helical" evidence="2">
    <location>
        <begin position="329"/>
        <end position="351"/>
    </location>
</feature>
<reference evidence="5" key="3">
    <citation type="submission" date="2025-08" db="UniProtKB">
        <authorList>
            <consortium name="RefSeq"/>
        </authorList>
    </citation>
    <scope>IDENTIFICATION</scope>
    <source>
        <strain evidence="5">CBS 342.82</strain>
    </source>
</reference>
<dbReference type="AlphaFoldDB" id="A0A6J3MG63"/>
<dbReference type="OrthoDB" id="3649267at2759"/>
<feature type="compositionally biased region" description="Polar residues" evidence="1">
    <location>
        <begin position="364"/>
        <end position="376"/>
    </location>
</feature>
<protein>
    <submittedName>
        <fullName evidence="5">Uncharacterized protein</fullName>
    </submittedName>
</protein>
<dbReference type="GeneID" id="54365084"/>
<feature type="chain" id="PRO_5026956160" evidence="3">
    <location>
        <begin position="18"/>
        <end position="425"/>
    </location>
</feature>